<name>X7ZBZ5_MYCXE</name>
<proteinExistence type="predicted"/>
<accession>X7ZBZ5</accession>
<gene>
    <name evidence="1" type="ORF">I553_1223</name>
</gene>
<sequence length="69" mass="7177">MPVAELSIAPPLYVSRSIGTQRKTPPLPVTQRLTALAEAADAFGSAVIAGLDFDTYVELASAASGCRSR</sequence>
<dbReference type="AlphaFoldDB" id="X7ZBZ5"/>
<organism evidence="1">
    <name type="scientific">Mycobacterium xenopi 4042</name>
    <dbReference type="NCBI Taxonomy" id="1299334"/>
    <lineage>
        <taxon>Bacteria</taxon>
        <taxon>Bacillati</taxon>
        <taxon>Actinomycetota</taxon>
        <taxon>Actinomycetes</taxon>
        <taxon>Mycobacteriales</taxon>
        <taxon>Mycobacteriaceae</taxon>
        <taxon>Mycobacterium</taxon>
    </lineage>
</organism>
<dbReference type="PATRIC" id="fig|1299334.3.peg.8481"/>
<comment type="caution">
    <text evidence="1">The sequence shown here is derived from an EMBL/GenBank/DDBJ whole genome shotgun (WGS) entry which is preliminary data.</text>
</comment>
<protein>
    <submittedName>
        <fullName evidence="1">Uncharacterized protein</fullName>
    </submittedName>
</protein>
<dbReference type="EMBL" id="JAOB01000080">
    <property type="protein sequence ID" value="EUA16248.1"/>
    <property type="molecule type" value="Genomic_DNA"/>
</dbReference>
<reference evidence="1" key="1">
    <citation type="submission" date="2014-01" db="EMBL/GenBank/DDBJ databases">
        <authorList>
            <person name="Brown-Elliot B."/>
            <person name="Wallace R."/>
            <person name="Lenaerts A."/>
            <person name="Ordway D."/>
            <person name="DeGroote M.A."/>
            <person name="Parker T."/>
            <person name="Sizemore C."/>
            <person name="Tallon L.J."/>
            <person name="Sadzewicz L.K."/>
            <person name="Sengamalay N."/>
            <person name="Fraser C.M."/>
            <person name="Hine E."/>
            <person name="Shefchek K.A."/>
            <person name="Das S.P."/>
            <person name="Tettelin H."/>
        </authorList>
    </citation>
    <scope>NUCLEOTIDE SEQUENCE [LARGE SCALE GENOMIC DNA]</scope>
    <source>
        <strain evidence="1">4042</strain>
    </source>
</reference>
<evidence type="ECO:0000313" key="1">
    <source>
        <dbReference type="EMBL" id="EUA16248.1"/>
    </source>
</evidence>